<dbReference type="InterPro" id="IPR019734">
    <property type="entry name" value="TPR_rpt"/>
</dbReference>
<dbReference type="PANTHER" id="PTHR47691">
    <property type="entry name" value="REGULATOR-RELATED"/>
    <property type="match status" value="1"/>
</dbReference>
<dbReference type="PROSITE" id="PS50005">
    <property type="entry name" value="TPR"/>
    <property type="match status" value="2"/>
</dbReference>
<dbReference type="InterPro" id="IPR041664">
    <property type="entry name" value="AAA_16"/>
</dbReference>
<evidence type="ECO:0000256" key="3">
    <source>
        <dbReference type="PROSITE-ProRule" id="PRU00339"/>
    </source>
</evidence>
<dbReference type="InterPro" id="IPR027417">
    <property type="entry name" value="P-loop_NTPase"/>
</dbReference>
<feature type="domain" description="Orc1-like AAA ATPase" evidence="4">
    <location>
        <begin position="40"/>
        <end position="92"/>
    </location>
</feature>
<keyword evidence="1" id="KW-0677">Repeat</keyword>
<name>A0ABV5IQ31_9ACTN</name>
<dbReference type="SUPFAM" id="SSF52540">
    <property type="entry name" value="P-loop containing nucleoside triphosphate hydrolases"/>
    <property type="match status" value="1"/>
</dbReference>
<evidence type="ECO:0000259" key="4">
    <source>
        <dbReference type="Pfam" id="PF13191"/>
    </source>
</evidence>
<dbReference type="Pfam" id="PF13424">
    <property type="entry name" value="TPR_12"/>
    <property type="match status" value="1"/>
</dbReference>
<feature type="repeat" description="TPR" evidence="3">
    <location>
        <begin position="600"/>
        <end position="633"/>
    </location>
</feature>
<dbReference type="RefSeq" id="WP_189650712.1">
    <property type="nucleotide sequence ID" value="NZ_BMRC01000015.1"/>
</dbReference>
<feature type="repeat" description="TPR" evidence="3">
    <location>
        <begin position="560"/>
        <end position="593"/>
    </location>
</feature>
<dbReference type="InterPro" id="IPR011990">
    <property type="entry name" value="TPR-like_helical_dom_sf"/>
</dbReference>
<evidence type="ECO:0000313" key="6">
    <source>
        <dbReference type="Proteomes" id="UP001589647"/>
    </source>
</evidence>
<reference evidence="5 6" key="1">
    <citation type="submission" date="2024-09" db="EMBL/GenBank/DDBJ databases">
        <authorList>
            <person name="Sun Q."/>
            <person name="Mori K."/>
        </authorList>
    </citation>
    <scope>NUCLEOTIDE SEQUENCE [LARGE SCALE GENOMIC DNA]</scope>
    <source>
        <strain evidence="5 6">CCM 3426</strain>
    </source>
</reference>
<keyword evidence="6" id="KW-1185">Reference proteome</keyword>
<dbReference type="Gene3D" id="3.40.50.300">
    <property type="entry name" value="P-loop containing nucleotide triphosphate hydrolases"/>
    <property type="match status" value="1"/>
</dbReference>
<accession>A0ABV5IQ31</accession>
<dbReference type="Pfam" id="PF07719">
    <property type="entry name" value="TPR_2"/>
    <property type="match status" value="1"/>
</dbReference>
<protein>
    <submittedName>
        <fullName evidence="5">Tetratricopeptide repeat protein</fullName>
    </submittedName>
</protein>
<dbReference type="PANTHER" id="PTHR47691:SF3">
    <property type="entry name" value="HTH-TYPE TRANSCRIPTIONAL REGULATOR RV0890C-RELATED"/>
    <property type="match status" value="1"/>
</dbReference>
<organism evidence="5 6">
    <name type="scientific">Nonomuraea spiralis</name>
    <dbReference type="NCBI Taxonomy" id="46182"/>
    <lineage>
        <taxon>Bacteria</taxon>
        <taxon>Bacillati</taxon>
        <taxon>Actinomycetota</taxon>
        <taxon>Actinomycetes</taxon>
        <taxon>Streptosporangiales</taxon>
        <taxon>Streptosporangiaceae</taxon>
        <taxon>Nonomuraea</taxon>
    </lineage>
</organism>
<proteinExistence type="predicted"/>
<sequence>MNEESPRPESPPGVPSQVVAQFTALERPIPAQLPSPVATFTGRETEVERLCTLLTDGSERAVAISGPAGIGKSALALQVAHRISHHFPDGQLYVNLQGSTPGTDPLPTPEVLGRFLRSLGVATPAILAEPEETVATFRSLTHGKRLLILLDNAASAEQVRHLLPGSGTCGVLITSRRMLSSIDAASHSQLQGLTRDEAGALLTRFLGADRLDREAQAAAEVIPLCGELPLALSIVAARLLARPDMSVRALADRLAGEQRRLAELEIDDQAVRASFMVSYEDLGDGPAARLFRLLGLLDGPDTGVPVAAALAELPERRTAALLDHLLESQLVVSDVPGRYRMHDLLRLFAKELAMKQESEKARALAVRRAFHCHLATARRAALSVEPLIAWRIDFVPEVLTHSGVPLESVEVVNAWLDTEIENLVAIARQAVTSADPAIAAYLSACLNTPLEQRARWREQLALGHLALEAARSTGDLRQAGLGNNDLGWASHALGKPAEALASFDHALDAWRPIGYDTGQALALNGRGAALRSLGRHEESLVALEQASAIWHRLGHARHEASCLTGIGLTHQRLERYDEAIAAHRKALSLAKESNARVTEVMALGNLGEAHRLNGQADEAVTCFQEALRLDRQRGLSGTYWEAEHLWGLGRATGDRDHLNKSAAILHELKLITYHEARAIELDPVPDTPDAISQQL</sequence>
<dbReference type="SMART" id="SM00028">
    <property type="entry name" value="TPR"/>
    <property type="match status" value="4"/>
</dbReference>
<evidence type="ECO:0000256" key="1">
    <source>
        <dbReference type="ARBA" id="ARBA00022737"/>
    </source>
</evidence>
<dbReference type="Proteomes" id="UP001589647">
    <property type="component" value="Unassembled WGS sequence"/>
</dbReference>
<dbReference type="EMBL" id="JBHMEI010000039">
    <property type="protein sequence ID" value="MFB9206657.1"/>
    <property type="molecule type" value="Genomic_DNA"/>
</dbReference>
<dbReference type="Pfam" id="PF13191">
    <property type="entry name" value="AAA_16"/>
    <property type="match status" value="1"/>
</dbReference>
<dbReference type="SUPFAM" id="SSF48452">
    <property type="entry name" value="TPR-like"/>
    <property type="match status" value="1"/>
</dbReference>
<gene>
    <name evidence="5" type="ORF">ACFFV7_36065</name>
</gene>
<dbReference type="InterPro" id="IPR013105">
    <property type="entry name" value="TPR_2"/>
</dbReference>
<evidence type="ECO:0000313" key="5">
    <source>
        <dbReference type="EMBL" id="MFB9206657.1"/>
    </source>
</evidence>
<keyword evidence="2 3" id="KW-0802">TPR repeat</keyword>
<evidence type="ECO:0000256" key="2">
    <source>
        <dbReference type="ARBA" id="ARBA00022803"/>
    </source>
</evidence>
<comment type="caution">
    <text evidence="5">The sequence shown here is derived from an EMBL/GenBank/DDBJ whole genome shotgun (WGS) entry which is preliminary data.</text>
</comment>
<dbReference type="Gene3D" id="1.25.40.10">
    <property type="entry name" value="Tetratricopeptide repeat domain"/>
    <property type="match status" value="1"/>
</dbReference>
<dbReference type="PRINTS" id="PR00364">
    <property type="entry name" value="DISEASERSIST"/>
</dbReference>